<sequence>MTQEEYKEMLAMGKAQFKEGKPLFGKNGSFHKIFERTSLIQQWKMGWTAILKIQNHLVATVVTARCVSRYRPSTVL</sequence>
<dbReference type="EMBL" id="UGTL01000001">
    <property type="protein sequence ID" value="SUB85910.1"/>
    <property type="molecule type" value="Genomic_DNA"/>
</dbReference>
<dbReference type="RefSeq" id="WP_021668420.1">
    <property type="nucleotide sequence ID" value="NZ_UGTL01000001.1"/>
</dbReference>
<organism evidence="1 2">
    <name type="scientific">Prevotella disiens</name>
    <dbReference type="NCBI Taxonomy" id="28130"/>
    <lineage>
        <taxon>Bacteria</taxon>
        <taxon>Pseudomonadati</taxon>
        <taxon>Bacteroidota</taxon>
        <taxon>Bacteroidia</taxon>
        <taxon>Bacteroidales</taxon>
        <taxon>Prevotellaceae</taxon>
        <taxon>Prevotella</taxon>
    </lineage>
</organism>
<dbReference type="Proteomes" id="UP000254072">
    <property type="component" value="Unassembled WGS sequence"/>
</dbReference>
<dbReference type="GeneID" id="91082823"/>
<protein>
    <submittedName>
        <fullName evidence="1">Uncharacterized protein</fullName>
    </submittedName>
</protein>
<evidence type="ECO:0000313" key="1">
    <source>
        <dbReference type="EMBL" id="SUB85910.1"/>
    </source>
</evidence>
<accession>A0A379E0G9</accession>
<evidence type="ECO:0000313" key="2">
    <source>
        <dbReference type="Proteomes" id="UP000254072"/>
    </source>
</evidence>
<dbReference type="AlphaFoldDB" id="A0A379E0G9"/>
<gene>
    <name evidence="1" type="ORF">NCTC11157_01650</name>
</gene>
<reference evidence="1 2" key="1">
    <citation type="submission" date="2018-06" db="EMBL/GenBank/DDBJ databases">
        <authorList>
            <consortium name="Pathogen Informatics"/>
            <person name="Doyle S."/>
        </authorList>
    </citation>
    <scope>NUCLEOTIDE SEQUENCE [LARGE SCALE GENOMIC DNA]</scope>
    <source>
        <strain evidence="1 2">NCTC11157</strain>
    </source>
</reference>
<proteinExistence type="predicted"/>
<name>A0A379E0G9_9BACT</name>
<dbReference type="OrthoDB" id="9779930at2"/>